<name>A0A1X2HHF4_SYNRA</name>
<evidence type="ECO:0000256" key="2">
    <source>
        <dbReference type="SAM" id="Phobius"/>
    </source>
</evidence>
<feature type="transmembrane region" description="Helical" evidence="2">
    <location>
        <begin position="434"/>
        <end position="463"/>
    </location>
</feature>
<evidence type="ECO:0000313" key="4">
    <source>
        <dbReference type="EMBL" id="ORY98459.1"/>
    </source>
</evidence>
<dbReference type="OMA" id="DPCIFIV"/>
<dbReference type="STRING" id="13706.A0A1X2HHF4"/>
<reference evidence="4 5" key="1">
    <citation type="submission" date="2016-07" db="EMBL/GenBank/DDBJ databases">
        <title>Pervasive Adenine N6-methylation of Active Genes in Fungi.</title>
        <authorList>
            <consortium name="DOE Joint Genome Institute"/>
            <person name="Mondo S.J."/>
            <person name="Dannebaum R.O."/>
            <person name="Kuo R.C."/>
            <person name="Labutti K."/>
            <person name="Haridas S."/>
            <person name="Kuo A."/>
            <person name="Salamov A."/>
            <person name="Ahrendt S.R."/>
            <person name="Lipzen A."/>
            <person name="Sullivan W."/>
            <person name="Andreopoulos W.B."/>
            <person name="Clum A."/>
            <person name="Lindquist E."/>
            <person name="Daum C."/>
            <person name="Ramamoorthy G.K."/>
            <person name="Gryganskyi A."/>
            <person name="Culley D."/>
            <person name="Magnuson J.K."/>
            <person name="James T.Y."/>
            <person name="O'Malley M.A."/>
            <person name="Stajich J.E."/>
            <person name="Spatafora J.W."/>
            <person name="Visel A."/>
            <person name="Grigoriev I.V."/>
        </authorList>
    </citation>
    <scope>NUCLEOTIDE SEQUENCE [LARGE SCALE GENOMIC DNA]</scope>
    <source>
        <strain evidence="4 5">NRRL 2496</strain>
    </source>
</reference>
<accession>A0A1X2HHF4</accession>
<dbReference type="PANTHER" id="PTHR31605">
    <property type="entry name" value="GLYCEROL-3-PHOSPHATE O-ACYLTRANSFERASE 1"/>
    <property type="match status" value="1"/>
</dbReference>
<evidence type="ECO:0000259" key="3">
    <source>
        <dbReference type="SMART" id="SM00563"/>
    </source>
</evidence>
<keyword evidence="5" id="KW-1185">Reference proteome</keyword>
<sequence length="610" mass="67864">MDRVAYDAIRSTFSVVTSIFFREIRTTGVHQVPKEDPCIFIVAPHANQFIDPGMVLISNPRHFSPLMAEASFKRKVIGTGARLLKAISVIRPQDLATKGSGKLRYDGEDTLMGFDTEFKSQVQPRDLIAVGKSIKVAVVEVISDTQIKLSAPLSEEEKAGLKDQVSYKILPHVDQSVLYEKVHARLAEHGSIVIFPEGGSHDRTEMLPLKAGFAIMALGAMAEHEQLNVKIVPIGLNYFHPHRFRSRAVISYGSPIDIDRELVEKYKQGGPAKREAIAKLMKDGYDGLKSVTVNAPNYDTLMIIAAARRLYRPAAEHKLRLDQVVELNRRFLLGYKHFQNDPRLKELERKVKAYTNTLKYFGLRDHQVERTKSTPFSALPLLLSRLMQLVFLAVVGFPALVLNSPIVVLALVISRRKQRDALAGSNVKIAARDVLATWKVLVVAVFAPAIYALYSGILFATLYARGKGLTHALSAAALSYIAQPFLHYLGVRSVENGLDVYRSIKPLMLAVGYPDAAAQLRNMRERLSDELTAFVNANGPSALPDFDPRKFEELPNRDKSAAQLHGIFDETPAILQNWLGDDRTLFNFREQSASSSSEDDDETSSNQSLS</sequence>
<keyword evidence="2" id="KW-0812">Transmembrane</keyword>
<dbReference type="AlphaFoldDB" id="A0A1X2HHF4"/>
<organism evidence="4 5">
    <name type="scientific">Syncephalastrum racemosum</name>
    <name type="common">Filamentous fungus</name>
    <dbReference type="NCBI Taxonomy" id="13706"/>
    <lineage>
        <taxon>Eukaryota</taxon>
        <taxon>Fungi</taxon>
        <taxon>Fungi incertae sedis</taxon>
        <taxon>Mucoromycota</taxon>
        <taxon>Mucoromycotina</taxon>
        <taxon>Mucoromycetes</taxon>
        <taxon>Mucorales</taxon>
        <taxon>Syncephalastraceae</taxon>
        <taxon>Syncephalastrum</taxon>
    </lineage>
</organism>
<feature type="region of interest" description="Disordered" evidence="1">
    <location>
        <begin position="589"/>
        <end position="610"/>
    </location>
</feature>
<dbReference type="InterPro" id="IPR052744">
    <property type="entry name" value="GPAT/DAPAT"/>
</dbReference>
<dbReference type="Pfam" id="PF01553">
    <property type="entry name" value="Acyltransferase"/>
    <property type="match status" value="1"/>
</dbReference>
<dbReference type="Proteomes" id="UP000242180">
    <property type="component" value="Unassembled WGS sequence"/>
</dbReference>
<proteinExistence type="predicted"/>
<dbReference type="GO" id="GO:0004366">
    <property type="term" value="F:glycerol-3-phosphate O-acyltransferase activity"/>
    <property type="evidence" value="ECO:0007669"/>
    <property type="project" value="TreeGrafter"/>
</dbReference>
<dbReference type="InParanoid" id="A0A1X2HHF4"/>
<dbReference type="PANTHER" id="PTHR31605:SF0">
    <property type="entry name" value="GLYCEROL-3-PHOSPHATE O-ACYLTRANSFERASE 1"/>
    <property type="match status" value="1"/>
</dbReference>
<evidence type="ECO:0000313" key="5">
    <source>
        <dbReference type="Proteomes" id="UP000242180"/>
    </source>
</evidence>
<dbReference type="SUPFAM" id="SSF69593">
    <property type="entry name" value="Glycerol-3-phosphate (1)-acyltransferase"/>
    <property type="match status" value="1"/>
</dbReference>
<dbReference type="GO" id="GO:0016287">
    <property type="term" value="F:glycerone-phosphate O-acyltransferase activity"/>
    <property type="evidence" value="ECO:0007669"/>
    <property type="project" value="TreeGrafter"/>
</dbReference>
<feature type="transmembrane region" description="Helical" evidence="2">
    <location>
        <begin position="389"/>
        <end position="413"/>
    </location>
</feature>
<dbReference type="OrthoDB" id="2427554at2759"/>
<evidence type="ECO:0000256" key="1">
    <source>
        <dbReference type="SAM" id="MobiDB-lite"/>
    </source>
</evidence>
<dbReference type="InterPro" id="IPR002123">
    <property type="entry name" value="Plipid/glycerol_acylTrfase"/>
</dbReference>
<gene>
    <name evidence="4" type="ORF">BCR43DRAFT_470679</name>
</gene>
<keyword evidence="2" id="KW-1133">Transmembrane helix</keyword>
<dbReference type="SMART" id="SM00563">
    <property type="entry name" value="PlsC"/>
    <property type="match status" value="1"/>
</dbReference>
<dbReference type="GO" id="GO:0008654">
    <property type="term" value="P:phospholipid biosynthetic process"/>
    <property type="evidence" value="ECO:0007669"/>
    <property type="project" value="TreeGrafter"/>
</dbReference>
<comment type="caution">
    <text evidence="4">The sequence shown here is derived from an EMBL/GenBank/DDBJ whole genome shotgun (WGS) entry which is preliminary data.</text>
</comment>
<keyword evidence="2" id="KW-0472">Membrane</keyword>
<protein>
    <recommendedName>
        <fullName evidence="3">Phospholipid/glycerol acyltransferase domain-containing protein</fullName>
    </recommendedName>
</protein>
<feature type="domain" description="Phospholipid/glycerol acyltransferase" evidence="3">
    <location>
        <begin position="39"/>
        <end position="239"/>
    </location>
</feature>
<dbReference type="EMBL" id="MCGN01000003">
    <property type="protein sequence ID" value="ORY98459.1"/>
    <property type="molecule type" value="Genomic_DNA"/>
</dbReference>